<comment type="similarity">
    <text evidence="2">Belongs to the TonB family.</text>
</comment>
<evidence type="ECO:0000313" key="13">
    <source>
        <dbReference type="EMBL" id="RXR07493.1"/>
    </source>
</evidence>
<evidence type="ECO:0000313" key="14">
    <source>
        <dbReference type="Proteomes" id="UP000289784"/>
    </source>
</evidence>
<feature type="transmembrane region" description="Helical" evidence="11">
    <location>
        <begin position="32"/>
        <end position="49"/>
    </location>
</feature>
<keyword evidence="8 11" id="KW-1133">Transmembrane helix</keyword>
<dbReference type="GO" id="GO:0055085">
    <property type="term" value="P:transmembrane transport"/>
    <property type="evidence" value="ECO:0007669"/>
    <property type="project" value="InterPro"/>
</dbReference>
<dbReference type="InterPro" id="IPR051045">
    <property type="entry name" value="TonB-dependent_transducer"/>
</dbReference>
<keyword evidence="6 11" id="KW-0812">Transmembrane</keyword>
<keyword evidence="14" id="KW-1185">Reference proteome</keyword>
<feature type="region of interest" description="Disordered" evidence="10">
    <location>
        <begin position="1"/>
        <end position="27"/>
    </location>
</feature>
<dbReference type="Gene3D" id="3.30.1150.10">
    <property type="match status" value="1"/>
</dbReference>
<keyword evidence="9 11" id="KW-0472">Membrane</keyword>
<dbReference type="OrthoDB" id="9792439at2"/>
<dbReference type="Proteomes" id="UP000289784">
    <property type="component" value="Unassembled WGS sequence"/>
</dbReference>
<keyword evidence="5" id="KW-0997">Cell inner membrane</keyword>
<keyword evidence="3" id="KW-0813">Transport</keyword>
<keyword evidence="4" id="KW-1003">Cell membrane</keyword>
<dbReference type="PANTHER" id="PTHR33446:SF2">
    <property type="entry name" value="PROTEIN TONB"/>
    <property type="match status" value="1"/>
</dbReference>
<evidence type="ECO:0000256" key="4">
    <source>
        <dbReference type="ARBA" id="ARBA00022475"/>
    </source>
</evidence>
<feature type="region of interest" description="Disordered" evidence="10">
    <location>
        <begin position="68"/>
        <end position="121"/>
    </location>
</feature>
<evidence type="ECO:0000256" key="9">
    <source>
        <dbReference type="ARBA" id="ARBA00023136"/>
    </source>
</evidence>
<keyword evidence="7" id="KW-0653">Protein transport</keyword>
<evidence type="ECO:0000256" key="10">
    <source>
        <dbReference type="SAM" id="MobiDB-lite"/>
    </source>
</evidence>
<evidence type="ECO:0000259" key="12">
    <source>
        <dbReference type="PROSITE" id="PS52015"/>
    </source>
</evidence>
<comment type="caution">
    <text evidence="13">The sequence shown here is derived from an EMBL/GenBank/DDBJ whole genome shotgun (WGS) entry which is preliminary data.</text>
</comment>
<name>A0A4Q1JZ35_9GAMM</name>
<sequence>MSEEERMSQPHPRTEPDTQHDVPPTRRPGSPLLWILLLLAVIALGIWYFSSQRDTEGDGDAIAPVTEVEQTAAPNEGEKAPAAARKPSRPAESDRSRPDPVADSAPVPLGSNAEPTYPPSALRAGASGTVMLNVSVGADGVPTEIAVIERSGNRDLDRAALQAARKWRFAPAIRNGKAVAQDVRVPVEFKTAER</sequence>
<dbReference type="PANTHER" id="PTHR33446">
    <property type="entry name" value="PROTEIN TONB-RELATED"/>
    <property type="match status" value="1"/>
</dbReference>
<evidence type="ECO:0000256" key="8">
    <source>
        <dbReference type="ARBA" id="ARBA00022989"/>
    </source>
</evidence>
<dbReference type="InterPro" id="IPR037682">
    <property type="entry name" value="TonB_C"/>
</dbReference>
<feature type="compositionally biased region" description="Basic and acidic residues" evidence="10">
    <location>
        <begin position="1"/>
        <end position="24"/>
    </location>
</feature>
<feature type="domain" description="TonB C-terminal" evidence="12">
    <location>
        <begin position="102"/>
        <end position="194"/>
    </location>
</feature>
<protein>
    <submittedName>
        <fullName evidence="13">Energy transducer TonB</fullName>
    </submittedName>
</protein>
<dbReference type="NCBIfam" id="TIGR01352">
    <property type="entry name" value="tonB_Cterm"/>
    <property type="match status" value="1"/>
</dbReference>
<evidence type="ECO:0000256" key="11">
    <source>
        <dbReference type="SAM" id="Phobius"/>
    </source>
</evidence>
<feature type="compositionally biased region" description="Basic and acidic residues" evidence="10">
    <location>
        <begin position="89"/>
        <end position="100"/>
    </location>
</feature>
<evidence type="ECO:0000256" key="1">
    <source>
        <dbReference type="ARBA" id="ARBA00004383"/>
    </source>
</evidence>
<dbReference type="InterPro" id="IPR006260">
    <property type="entry name" value="TonB/TolA_C"/>
</dbReference>
<organism evidence="13 14">
    <name type="scientific">Pseudoxanthomonas composti</name>
    <dbReference type="NCBI Taxonomy" id="2137479"/>
    <lineage>
        <taxon>Bacteria</taxon>
        <taxon>Pseudomonadati</taxon>
        <taxon>Pseudomonadota</taxon>
        <taxon>Gammaproteobacteria</taxon>
        <taxon>Lysobacterales</taxon>
        <taxon>Lysobacteraceae</taxon>
        <taxon>Pseudoxanthomonas</taxon>
    </lineage>
</organism>
<dbReference type="SUPFAM" id="SSF74653">
    <property type="entry name" value="TolA/TonB C-terminal domain"/>
    <property type="match status" value="1"/>
</dbReference>
<dbReference type="PROSITE" id="PS52015">
    <property type="entry name" value="TONB_CTD"/>
    <property type="match status" value="1"/>
</dbReference>
<evidence type="ECO:0000256" key="7">
    <source>
        <dbReference type="ARBA" id="ARBA00022927"/>
    </source>
</evidence>
<dbReference type="EMBL" id="SAWZ01000002">
    <property type="protein sequence ID" value="RXR07493.1"/>
    <property type="molecule type" value="Genomic_DNA"/>
</dbReference>
<proteinExistence type="inferred from homology"/>
<gene>
    <name evidence="13" type="ORF">EPA99_06175</name>
</gene>
<evidence type="ECO:0000256" key="6">
    <source>
        <dbReference type="ARBA" id="ARBA00022692"/>
    </source>
</evidence>
<reference evidence="13 14" key="1">
    <citation type="submission" date="2019-01" db="EMBL/GenBank/DDBJ databases">
        <title>Pseudoxanthomonas composti sp. nov., isolated from compost.</title>
        <authorList>
            <person name="Yang G."/>
        </authorList>
    </citation>
    <scope>NUCLEOTIDE SEQUENCE [LARGE SCALE GENOMIC DNA]</scope>
    <source>
        <strain evidence="13 14">GSS15</strain>
    </source>
</reference>
<evidence type="ECO:0000256" key="5">
    <source>
        <dbReference type="ARBA" id="ARBA00022519"/>
    </source>
</evidence>
<evidence type="ECO:0000256" key="2">
    <source>
        <dbReference type="ARBA" id="ARBA00006555"/>
    </source>
</evidence>
<accession>A0A4Q1JZ35</accession>
<dbReference type="Pfam" id="PF03544">
    <property type="entry name" value="TonB_C"/>
    <property type="match status" value="1"/>
</dbReference>
<dbReference type="GO" id="GO:0098797">
    <property type="term" value="C:plasma membrane protein complex"/>
    <property type="evidence" value="ECO:0007669"/>
    <property type="project" value="TreeGrafter"/>
</dbReference>
<comment type="subcellular location">
    <subcellularLocation>
        <location evidence="1">Cell inner membrane</location>
        <topology evidence="1">Single-pass membrane protein</topology>
        <orientation evidence="1">Periplasmic side</orientation>
    </subcellularLocation>
</comment>
<dbReference type="GO" id="GO:0015031">
    <property type="term" value="P:protein transport"/>
    <property type="evidence" value="ECO:0007669"/>
    <property type="project" value="UniProtKB-KW"/>
</dbReference>
<dbReference type="AlphaFoldDB" id="A0A4Q1JZ35"/>
<dbReference type="GO" id="GO:0031992">
    <property type="term" value="F:energy transducer activity"/>
    <property type="evidence" value="ECO:0007669"/>
    <property type="project" value="TreeGrafter"/>
</dbReference>
<evidence type="ECO:0000256" key="3">
    <source>
        <dbReference type="ARBA" id="ARBA00022448"/>
    </source>
</evidence>